<sequence>MKVDMRKGTKGQHVPRQYIVMVDNQIFMKWLDDPNQPLFMIPADVPIVEIDLEYIFSLKEVADDVANEIGGIVIEIVNGQYERIQLNKQVSQENQLEEVHRSIQKNSLKQQILTLQLQKKKEFRDTFFPMSEEATNKIDAAIHGAESLLQMEGFLHEEQASHRHTLQKFRKQFDTEIEEMEAKEQELLEEEEALFSFRSKIIEILD</sequence>
<feature type="coiled-coil region" evidence="1">
    <location>
        <begin position="166"/>
        <end position="193"/>
    </location>
</feature>
<evidence type="ECO:0000313" key="2">
    <source>
        <dbReference type="EMBL" id="EUJ26903.1"/>
    </source>
</evidence>
<protein>
    <submittedName>
        <fullName evidence="2">Uncharacterized protein</fullName>
    </submittedName>
</protein>
<keyword evidence="3" id="KW-1185">Reference proteome</keyword>
<dbReference type="PATRIC" id="fig|1265820.5.peg.2752"/>
<dbReference type="OrthoDB" id="9998228at2"/>
<dbReference type="Proteomes" id="UP000019254">
    <property type="component" value="Unassembled WGS sequence"/>
</dbReference>
<dbReference type="RefSeq" id="WP_036080910.1">
    <property type="nucleotide sequence ID" value="NZ_AODE01000028.1"/>
</dbReference>
<reference evidence="2 3" key="1">
    <citation type="journal article" date="2014" name="Int. J. Syst. Evol. Microbiol.">
        <title>Listeria floridensis sp. nov., Listeria aquatica sp. nov., Listeria cornellensis sp. nov., Listeria riparia sp. nov. and Listeria grandensis sp. nov., from agricultural and natural environments.</title>
        <authorList>
            <person name="den Bakker H.C."/>
            <person name="Warchocki S."/>
            <person name="Wright E.M."/>
            <person name="Allred A.F."/>
            <person name="Ahlstrom C."/>
            <person name="Manuel C.S."/>
            <person name="Stasiewicz M.J."/>
            <person name="Burrell A."/>
            <person name="Roof S."/>
            <person name="Strawn L."/>
            <person name="Fortes E.D."/>
            <person name="Nightingale K.K."/>
            <person name="Kephart D."/>
            <person name="Wiedmann M."/>
        </authorList>
    </citation>
    <scope>NUCLEOTIDE SEQUENCE [LARGE SCALE GENOMIC DNA]</scope>
    <source>
        <strain evidence="3">FSL F6-969</strain>
    </source>
</reference>
<keyword evidence="1" id="KW-0175">Coiled coil</keyword>
<gene>
    <name evidence="2" type="ORF">PCORN_13965</name>
</gene>
<dbReference type="AlphaFoldDB" id="W7C2M7"/>
<organism evidence="2 3">
    <name type="scientific">Listeria cornellensis FSL F6-0969</name>
    <dbReference type="NCBI Taxonomy" id="1265820"/>
    <lineage>
        <taxon>Bacteria</taxon>
        <taxon>Bacillati</taxon>
        <taxon>Bacillota</taxon>
        <taxon>Bacilli</taxon>
        <taxon>Bacillales</taxon>
        <taxon>Listeriaceae</taxon>
        <taxon>Listeria</taxon>
    </lineage>
</organism>
<evidence type="ECO:0000313" key="3">
    <source>
        <dbReference type="Proteomes" id="UP000019254"/>
    </source>
</evidence>
<evidence type="ECO:0000256" key="1">
    <source>
        <dbReference type="SAM" id="Coils"/>
    </source>
</evidence>
<name>W7C2M7_9LIST</name>
<dbReference type="EMBL" id="AODE01000028">
    <property type="protein sequence ID" value="EUJ26903.1"/>
    <property type="molecule type" value="Genomic_DNA"/>
</dbReference>
<accession>W7C2M7</accession>
<proteinExistence type="predicted"/>
<comment type="caution">
    <text evidence="2">The sequence shown here is derived from an EMBL/GenBank/DDBJ whole genome shotgun (WGS) entry which is preliminary data.</text>
</comment>